<dbReference type="EMBL" id="JBHSAJ010000140">
    <property type="protein sequence ID" value="MFC3937854.1"/>
    <property type="molecule type" value="Genomic_DNA"/>
</dbReference>
<gene>
    <name evidence="1" type="ORF">ACFOW3_24820</name>
</gene>
<dbReference type="RefSeq" id="WP_055398134.1">
    <property type="nucleotide sequence ID" value="NZ_JBHSAJ010000140.1"/>
</dbReference>
<accession>A0ABV8DID7</accession>
<comment type="caution">
    <text evidence="1">The sequence shown here is derived from an EMBL/GenBank/DDBJ whole genome shotgun (WGS) entry which is preliminary data.</text>
</comment>
<proteinExistence type="predicted"/>
<reference evidence="2" key="1">
    <citation type="journal article" date="2019" name="Int. J. Syst. Evol. Microbiol.">
        <title>The Global Catalogue of Microorganisms (GCM) 10K type strain sequencing project: providing services to taxonomists for standard genome sequencing and annotation.</title>
        <authorList>
            <consortium name="The Broad Institute Genomics Platform"/>
            <consortium name="The Broad Institute Genome Sequencing Center for Infectious Disease"/>
            <person name="Wu L."/>
            <person name="Ma J."/>
        </authorList>
    </citation>
    <scope>NUCLEOTIDE SEQUENCE [LARGE SCALE GENOMIC DNA]</scope>
    <source>
        <strain evidence="2">CCUG 2113</strain>
    </source>
</reference>
<name>A0ABV8DID7_9BURK</name>
<evidence type="ECO:0000313" key="1">
    <source>
        <dbReference type="EMBL" id="MFC3937854.1"/>
    </source>
</evidence>
<evidence type="ECO:0000313" key="2">
    <source>
        <dbReference type="Proteomes" id="UP001595693"/>
    </source>
</evidence>
<sequence>MEVFEWTKRKLTLAERRPQRQAMKLASNYPLIASVLEPPQAFDLERETESRRLAYQRSEQRMRAFHARIWRESRKDFFLASDAQRALIRSAWREWRGPTTSTYFRYLVDLHTGVMEARSERFRAAEKQRRLSILALSSSQLQIQ</sequence>
<protein>
    <submittedName>
        <fullName evidence="1">Uncharacterized protein</fullName>
    </submittedName>
</protein>
<keyword evidence="2" id="KW-1185">Reference proteome</keyword>
<dbReference type="Proteomes" id="UP001595693">
    <property type="component" value="Unassembled WGS sequence"/>
</dbReference>
<organism evidence="1 2">
    <name type="scientific">Acidovorax facilis</name>
    <dbReference type="NCBI Taxonomy" id="12917"/>
    <lineage>
        <taxon>Bacteria</taxon>
        <taxon>Pseudomonadati</taxon>
        <taxon>Pseudomonadota</taxon>
        <taxon>Betaproteobacteria</taxon>
        <taxon>Burkholderiales</taxon>
        <taxon>Comamonadaceae</taxon>
        <taxon>Acidovorax</taxon>
    </lineage>
</organism>